<evidence type="ECO:0000313" key="9">
    <source>
        <dbReference type="Proteomes" id="UP000887575"/>
    </source>
</evidence>
<evidence type="ECO:0000313" key="10">
    <source>
        <dbReference type="WBParaSite" id="MBELARI_LOCUS13322"/>
    </source>
</evidence>
<evidence type="ECO:0000256" key="2">
    <source>
        <dbReference type="ARBA" id="ARBA00022692"/>
    </source>
</evidence>
<name>A0AAF3EH57_9BILA</name>
<dbReference type="Proteomes" id="UP000887575">
    <property type="component" value="Unassembled WGS sequence"/>
</dbReference>
<dbReference type="InterPro" id="IPR036719">
    <property type="entry name" value="Neuro-gated_channel_TM_sf"/>
</dbReference>
<dbReference type="InterPro" id="IPR036734">
    <property type="entry name" value="Neur_chan_lig-bd_sf"/>
</dbReference>
<dbReference type="WBParaSite" id="MBELARI_LOCUS13322">
    <property type="protein sequence ID" value="MBELARI_LOCUS13322"/>
    <property type="gene ID" value="MBELARI_LOCUS13322"/>
</dbReference>
<keyword evidence="4 5" id="KW-0472">Membrane</keyword>
<organism evidence="9 10">
    <name type="scientific">Mesorhabditis belari</name>
    <dbReference type="NCBI Taxonomy" id="2138241"/>
    <lineage>
        <taxon>Eukaryota</taxon>
        <taxon>Metazoa</taxon>
        <taxon>Ecdysozoa</taxon>
        <taxon>Nematoda</taxon>
        <taxon>Chromadorea</taxon>
        <taxon>Rhabditida</taxon>
        <taxon>Rhabditina</taxon>
        <taxon>Rhabditomorpha</taxon>
        <taxon>Rhabditoidea</taxon>
        <taxon>Rhabditidae</taxon>
        <taxon>Mesorhabditinae</taxon>
        <taxon>Mesorhabditis</taxon>
    </lineage>
</organism>
<dbReference type="Gene3D" id="2.70.170.10">
    <property type="entry name" value="Neurotransmitter-gated ion-channel ligand-binding domain"/>
    <property type="match status" value="1"/>
</dbReference>
<dbReference type="InterPro" id="IPR038050">
    <property type="entry name" value="Neuro_actylchol_rec"/>
</dbReference>
<proteinExistence type="inferred from homology"/>
<keyword evidence="5" id="KW-0407">Ion channel</keyword>
<dbReference type="GO" id="GO:0005230">
    <property type="term" value="F:extracellular ligand-gated monoatomic ion channel activity"/>
    <property type="evidence" value="ECO:0007669"/>
    <property type="project" value="InterPro"/>
</dbReference>
<sequence length="733" mass="84603">MNTKLLEMDPATYRLEIALAIQMVYIIDIDVATQTLQALIELQLKWQDQRLAWDPEKYDDLESLYVSCESLWAPEEFLVSAPTVTEVIPDRFKQCIIYSNRTVGYDLMLRIENSCAMNVRKFPFDTQSCAIFFTSNQYDWYQVLLLPTAFTKYHDSTFDRMGNGEWSFVNTSFEVTYDEKENFQIASFVLTCKREPAFYIYVITLPCFLLTFLSITGCFWTKNVREEQLTKLSIALTSMMSMTTFVDMVSQQMPKTSEFPLLGIFVLTCVFITSISCVVLVVFPEKRNPRENKPWNSGTLVQRIHERYFDENEYTCEFIMSSSPSKLLPRGLEIVVLNHMQIRDVGDGEQLDKYMKHVQDLDLAWNDIQDWNQISELCSHLPVLRSLNLSFNPLKKSIDLSLPKMNRVNTLILNGTKLPLSSVRTIASACPSLQELHLSHNEFSPDDPSTSAEPMSSPVQTIHLNHCGLKDWDHVMRILTLFPNKQIVYLSENPISRIRNGEEHSDPAKHNSLRALTLSKTEIRDWESIDHLENFPGLQEIRLTNTPVLESYSDEEKVHLVTARLQKIKVLNGSNITDSQRESSERFFIRYFQDREDKPNHYQRLVDKHGTLEKLAKVDLTPKPTVSVRIVCEETDYEGTITAPVNRTIAQFMRFLEKITGIQAARMRIFHQCEEGFPSEVRLSNQPFHSLHPEDGDTFLVQSKMLPSRKRAQATKSESSDHEVDPNASHLQH</sequence>
<dbReference type="InterPro" id="IPR006202">
    <property type="entry name" value="Neur_chan_lig-bd"/>
</dbReference>
<keyword evidence="5" id="KW-0406">Ion transport</keyword>
<evidence type="ECO:0000256" key="3">
    <source>
        <dbReference type="ARBA" id="ARBA00022989"/>
    </source>
</evidence>
<dbReference type="AlphaFoldDB" id="A0AAF3EH57"/>
<evidence type="ECO:0000256" key="5">
    <source>
        <dbReference type="RuleBase" id="RU000687"/>
    </source>
</evidence>
<dbReference type="SUPFAM" id="SSF63712">
    <property type="entry name" value="Nicotinic receptor ligand binding domain-like"/>
    <property type="match status" value="1"/>
</dbReference>
<evidence type="ECO:0000256" key="1">
    <source>
        <dbReference type="ARBA" id="ARBA00004141"/>
    </source>
</evidence>
<dbReference type="Gene3D" id="3.80.10.10">
    <property type="entry name" value="Ribonuclease Inhibitor"/>
    <property type="match status" value="3"/>
</dbReference>
<feature type="region of interest" description="Disordered" evidence="6">
    <location>
        <begin position="707"/>
        <end position="733"/>
    </location>
</feature>
<feature type="transmembrane region" description="Helical" evidence="5">
    <location>
        <begin position="261"/>
        <end position="283"/>
    </location>
</feature>
<dbReference type="GO" id="GO:0016020">
    <property type="term" value="C:membrane"/>
    <property type="evidence" value="ECO:0007669"/>
    <property type="project" value="UniProtKB-SubCell"/>
</dbReference>
<dbReference type="Pfam" id="PF02932">
    <property type="entry name" value="Neur_chan_memb"/>
    <property type="match status" value="1"/>
</dbReference>
<dbReference type="InterPro" id="IPR006201">
    <property type="entry name" value="Neur_channel"/>
</dbReference>
<feature type="domain" description="Neurotransmitter-gated ion-channel transmembrane" evidence="8">
    <location>
        <begin position="205"/>
        <end position="296"/>
    </location>
</feature>
<reference evidence="10" key="1">
    <citation type="submission" date="2024-02" db="UniProtKB">
        <authorList>
            <consortium name="WormBaseParasite"/>
        </authorList>
    </citation>
    <scope>IDENTIFICATION</scope>
</reference>
<dbReference type="InterPro" id="IPR018000">
    <property type="entry name" value="Neurotransmitter_ion_chnl_CS"/>
</dbReference>
<evidence type="ECO:0000259" key="7">
    <source>
        <dbReference type="Pfam" id="PF02931"/>
    </source>
</evidence>
<evidence type="ECO:0000256" key="4">
    <source>
        <dbReference type="ARBA" id="ARBA00023136"/>
    </source>
</evidence>
<dbReference type="InterPro" id="IPR006029">
    <property type="entry name" value="Neurotrans-gated_channel_TM"/>
</dbReference>
<comment type="caution">
    <text evidence="5">Lacks conserved residue(s) required for the propagation of feature annotation.</text>
</comment>
<keyword evidence="3 5" id="KW-1133">Transmembrane helix</keyword>
<dbReference type="PRINTS" id="PR00252">
    <property type="entry name" value="NRIONCHANNEL"/>
</dbReference>
<comment type="subcellular location">
    <subcellularLocation>
        <location evidence="1">Membrane</location>
        <topology evidence="1">Multi-pass membrane protein</topology>
    </subcellularLocation>
</comment>
<dbReference type="PROSITE" id="PS00236">
    <property type="entry name" value="NEUROTR_ION_CHANNEL"/>
    <property type="match status" value="1"/>
</dbReference>
<protein>
    <submittedName>
        <fullName evidence="10">Uncharacterized protein</fullName>
    </submittedName>
</protein>
<dbReference type="Gene3D" id="1.20.58.390">
    <property type="entry name" value="Neurotransmitter-gated ion-channel transmembrane domain"/>
    <property type="match status" value="1"/>
</dbReference>
<evidence type="ECO:0000256" key="6">
    <source>
        <dbReference type="SAM" id="MobiDB-lite"/>
    </source>
</evidence>
<dbReference type="CDD" id="cd19051">
    <property type="entry name" value="LGIC_TM_cation"/>
    <property type="match status" value="1"/>
</dbReference>
<dbReference type="Pfam" id="PF02931">
    <property type="entry name" value="Neur_chan_LBD"/>
    <property type="match status" value="1"/>
</dbReference>
<dbReference type="SUPFAM" id="SSF90112">
    <property type="entry name" value="Neurotransmitter-gated ion-channel transmembrane pore"/>
    <property type="match status" value="1"/>
</dbReference>
<keyword evidence="9" id="KW-1185">Reference proteome</keyword>
<comment type="similarity">
    <text evidence="5">Belongs to the ligand-gated ion channel (TC 1.A.9) family.</text>
</comment>
<keyword evidence="2 5" id="KW-0812">Transmembrane</keyword>
<feature type="domain" description="Neurotransmitter-gated ion-channel ligand-binding" evidence="7">
    <location>
        <begin position="14"/>
        <end position="195"/>
    </location>
</feature>
<dbReference type="PANTHER" id="PTHR18945">
    <property type="entry name" value="NEUROTRANSMITTER GATED ION CHANNEL"/>
    <property type="match status" value="1"/>
</dbReference>
<dbReference type="InterPro" id="IPR032675">
    <property type="entry name" value="LRR_dom_sf"/>
</dbReference>
<dbReference type="InterPro" id="IPR029071">
    <property type="entry name" value="Ubiquitin-like_domsf"/>
</dbReference>
<feature type="transmembrane region" description="Helical" evidence="5">
    <location>
        <begin position="232"/>
        <end position="249"/>
    </location>
</feature>
<dbReference type="GO" id="GO:0004888">
    <property type="term" value="F:transmembrane signaling receptor activity"/>
    <property type="evidence" value="ECO:0007669"/>
    <property type="project" value="InterPro"/>
</dbReference>
<dbReference type="Pfam" id="PF13516">
    <property type="entry name" value="LRR_6"/>
    <property type="match status" value="2"/>
</dbReference>
<dbReference type="SUPFAM" id="SSF54236">
    <property type="entry name" value="Ubiquitin-like"/>
    <property type="match status" value="1"/>
</dbReference>
<dbReference type="SUPFAM" id="SSF52047">
    <property type="entry name" value="RNI-like"/>
    <property type="match status" value="1"/>
</dbReference>
<dbReference type="InterPro" id="IPR001611">
    <property type="entry name" value="Leu-rich_rpt"/>
</dbReference>
<accession>A0AAF3EH57</accession>
<keyword evidence="5" id="KW-0813">Transport</keyword>
<feature type="transmembrane region" description="Helical" evidence="5">
    <location>
        <begin position="198"/>
        <end position="220"/>
    </location>
</feature>
<dbReference type="CDD" id="cd18989">
    <property type="entry name" value="LGIC_ECD_cation"/>
    <property type="match status" value="1"/>
</dbReference>
<evidence type="ECO:0000259" key="8">
    <source>
        <dbReference type="Pfam" id="PF02932"/>
    </source>
</evidence>